<evidence type="ECO:0000256" key="1">
    <source>
        <dbReference type="ARBA" id="ARBA00023015"/>
    </source>
</evidence>
<gene>
    <name evidence="5" type="ORF">CLV25_10671</name>
</gene>
<proteinExistence type="predicted"/>
<dbReference type="InterPro" id="IPR000792">
    <property type="entry name" value="Tscrpt_reg_LuxR_C"/>
</dbReference>
<dbReference type="EMBL" id="SLWB01000006">
    <property type="protein sequence ID" value="TCN68489.1"/>
    <property type="molecule type" value="Genomic_DNA"/>
</dbReference>
<accession>A0A4R2EV28</accession>
<sequence>MKELVQYRKELASNNGTFIAPDSPHYLNHIEAMRHNATTDDQMVAVCCSQNSTYELIHAPKHELLPMLSSSMTFDSFEQLIHDLDVKNTVAARKLAYKFALGLKPDEIKSYTFAFECRIRYTDRKYHRTQLKYRICINGTETQSQLLMLELLPVSEVLSEEDRGNELKEELSKEPSESACIVSINTRRVVLSNDTDQLTEREIEVMRLVKKGLSSTRIGEMLCISSNTVNNHRRSVLRKTHTVSTDLAIRYLEFIGVI</sequence>
<dbReference type="Pfam" id="PF00196">
    <property type="entry name" value="GerE"/>
    <property type="match status" value="1"/>
</dbReference>
<dbReference type="SUPFAM" id="SSF46894">
    <property type="entry name" value="C-terminal effector domain of the bipartite response regulators"/>
    <property type="match status" value="1"/>
</dbReference>
<dbReference type="PROSITE" id="PS50043">
    <property type="entry name" value="HTH_LUXR_2"/>
    <property type="match status" value="1"/>
</dbReference>
<reference evidence="5 6" key="1">
    <citation type="submission" date="2019-03" db="EMBL/GenBank/DDBJ databases">
        <title>Genomic Encyclopedia of Archaeal and Bacterial Type Strains, Phase II (KMG-II): from individual species to whole genera.</title>
        <authorList>
            <person name="Goeker M."/>
        </authorList>
    </citation>
    <scope>NUCLEOTIDE SEQUENCE [LARGE SCALE GENOMIC DNA]</scope>
    <source>
        <strain evidence="5 6">RL-C</strain>
    </source>
</reference>
<dbReference type="GO" id="GO:0006355">
    <property type="term" value="P:regulation of DNA-templated transcription"/>
    <property type="evidence" value="ECO:0007669"/>
    <property type="project" value="InterPro"/>
</dbReference>
<evidence type="ECO:0000313" key="6">
    <source>
        <dbReference type="Proteomes" id="UP000294830"/>
    </source>
</evidence>
<evidence type="ECO:0000256" key="2">
    <source>
        <dbReference type="ARBA" id="ARBA00023125"/>
    </source>
</evidence>
<organism evidence="5 6">
    <name type="scientific">Acetobacteroides hydrogenigenes</name>
    <dbReference type="NCBI Taxonomy" id="979970"/>
    <lineage>
        <taxon>Bacteria</taxon>
        <taxon>Pseudomonadati</taxon>
        <taxon>Bacteroidota</taxon>
        <taxon>Bacteroidia</taxon>
        <taxon>Bacteroidales</taxon>
        <taxon>Rikenellaceae</taxon>
        <taxon>Acetobacteroides</taxon>
    </lineage>
</organism>
<dbReference type="PANTHER" id="PTHR44688">
    <property type="entry name" value="DNA-BINDING TRANSCRIPTIONAL ACTIVATOR DEVR_DOSR"/>
    <property type="match status" value="1"/>
</dbReference>
<dbReference type="PRINTS" id="PR00038">
    <property type="entry name" value="HTHLUXR"/>
</dbReference>
<keyword evidence="1" id="KW-0805">Transcription regulation</keyword>
<dbReference type="InterPro" id="IPR016032">
    <property type="entry name" value="Sig_transdc_resp-reg_C-effctor"/>
</dbReference>
<name>A0A4R2EV28_9BACT</name>
<evidence type="ECO:0000259" key="4">
    <source>
        <dbReference type="PROSITE" id="PS50043"/>
    </source>
</evidence>
<dbReference type="PANTHER" id="PTHR44688:SF16">
    <property type="entry name" value="DNA-BINDING TRANSCRIPTIONAL ACTIVATOR DEVR_DOSR"/>
    <property type="match status" value="1"/>
</dbReference>
<dbReference type="GO" id="GO:0003677">
    <property type="term" value="F:DNA binding"/>
    <property type="evidence" value="ECO:0007669"/>
    <property type="project" value="UniProtKB-KW"/>
</dbReference>
<comment type="caution">
    <text evidence="5">The sequence shown here is derived from an EMBL/GenBank/DDBJ whole genome shotgun (WGS) entry which is preliminary data.</text>
</comment>
<dbReference type="RefSeq" id="WP_131839071.1">
    <property type="nucleotide sequence ID" value="NZ_SLWB01000006.1"/>
</dbReference>
<keyword evidence="6" id="KW-1185">Reference proteome</keyword>
<dbReference type="InterPro" id="IPR036388">
    <property type="entry name" value="WH-like_DNA-bd_sf"/>
</dbReference>
<protein>
    <submittedName>
        <fullName evidence="5">Regulatory LuxR family protein</fullName>
    </submittedName>
</protein>
<dbReference type="SMART" id="SM00421">
    <property type="entry name" value="HTH_LUXR"/>
    <property type="match status" value="1"/>
</dbReference>
<feature type="domain" description="HTH luxR-type" evidence="4">
    <location>
        <begin position="191"/>
        <end position="256"/>
    </location>
</feature>
<dbReference type="PROSITE" id="PS00622">
    <property type="entry name" value="HTH_LUXR_1"/>
    <property type="match status" value="1"/>
</dbReference>
<keyword evidence="3" id="KW-0804">Transcription</keyword>
<dbReference type="Gene3D" id="3.30.450.20">
    <property type="entry name" value="PAS domain"/>
    <property type="match status" value="1"/>
</dbReference>
<dbReference type="Proteomes" id="UP000294830">
    <property type="component" value="Unassembled WGS sequence"/>
</dbReference>
<evidence type="ECO:0000313" key="5">
    <source>
        <dbReference type="EMBL" id="TCN68489.1"/>
    </source>
</evidence>
<keyword evidence="2" id="KW-0238">DNA-binding</keyword>
<dbReference type="CDD" id="cd06170">
    <property type="entry name" value="LuxR_C_like"/>
    <property type="match status" value="1"/>
</dbReference>
<dbReference type="Gene3D" id="1.10.10.10">
    <property type="entry name" value="Winged helix-like DNA-binding domain superfamily/Winged helix DNA-binding domain"/>
    <property type="match status" value="1"/>
</dbReference>
<dbReference type="AlphaFoldDB" id="A0A4R2EV28"/>
<evidence type="ECO:0000256" key="3">
    <source>
        <dbReference type="ARBA" id="ARBA00023163"/>
    </source>
</evidence>
<dbReference type="OrthoDB" id="965844at2"/>